<evidence type="ECO:0000313" key="2">
    <source>
        <dbReference type="Proteomes" id="UP000518681"/>
    </source>
</evidence>
<dbReference type="AlphaFoldDB" id="A0AAW3UYW9"/>
<protein>
    <submittedName>
        <fullName evidence="1">Uncharacterized protein</fullName>
    </submittedName>
</protein>
<proteinExistence type="predicted"/>
<evidence type="ECO:0000313" key="1">
    <source>
        <dbReference type="EMBL" id="MBB6203441.1"/>
    </source>
</evidence>
<gene>
    <name evidence="1" type="ORF">GGD69_004319</name>
</gene>
<dbReference type="Proteomes" id="UP000518681">
    <property type="component" value="Unassembled WGS sequence"/>
</dbReference>
<accession>A0AAW3UYW9</accession>
<comment type="caution">
    <text evidence="1">The sequence shown here is derived from an EMBL/GenBank/DDBJ whole genome shotgun (WGS) entry which is preliminary data.</text>
</comment>
<name>A0AAW3UYW9_9BURK</name>
<organism evidence="1 2">
    <name type="scientific">Paraburkholderia fungorum</name>
    <dbReference type="NCBI Taxonomy" id="134537"/>
    <lineage>
        <taxon>Bacteria</taxon>
        <taxon>Pseudomonadati</taxon>
        <taxon>Pseudomonadota</taxon>
        <taxon>Betaproteobacteria</taxon>
        <taxon>Burkholderiales</taxon>
        <taxon>Burkholderiaceae</taxon>
        <taxon>Paraburkholderia</taxon>
    </lineage>
</organism>
<sequence>MIITCQLGVGSCDDNHSGYLTTISSYSEWHLDTEPADFASVDEDCWAPQRETGRAVYGNRY</sequence>
<dbReference type="EMBL" id="JACIIK010000007">
    <property type="protein sequence ID" value="MBB6203441.1"/>
    <property type="molecule type" value="Genomic_DNA"/>
</dbReference>
<reference evidence="1 2" key="1">
    <citation type="submission" date="2020-08" db="EMBL/GenBank/DDBJ databases">
        <title>Genomic Encyclopedia of Type Strains, Phase IV (KMG-V): Genome sequencing to study the core and pangenomes of soil and plant-associated prokaryotes.</title>
        <authorList>
            <person name="Whitman W."/>
        </authorList>
    </citation>
    <scope>NUCLEOTIDE SEQUENCE [LARGE SCALE GENOMIC DNA]</scope>
    <source>
        <strain evidence="1 2">SEMIA 4013</strain>
    </source>
</reference>